<gene>
    <name evidence="4" type="ORF">AKJ09_09693</name>
</gene>
<evidence type="ECO:0000256" key="1">
    <source>
        <dbReference type="SAM" id="MobiDB-lite"/>
    </source>
</evidence>
<reference evidence="4 5" key="1">
    <citation type="submission" date="2015-08" db="EMBL/GenBank/DDBJ databases">
        <authorList>
            <person name="Babu N.S."/>
            <person name="Beckwith C.J."/>
            <person name="Beseler K.G."/>
            <person name="Brison A."/>
            <person name="Carone J.V."/>
            <person name="Caskin T.P."/>
            <person name="Diamond M."/>
            <person name="Durham M.E."/>
            <person name="Foxe J.M."/>
            <person name="Go M."/>
            <person name="Henderson B.A."/>
            <person name="Jones I.B."/>
            <person name="McGettigan J.A."/>
            <person name="Micheletti S.J."/>
            <person name="Nasrallah M.E."/>
            <person name="Ortiz D."/>
            <person name="Piller C.R."/>
            <person name="Privatt S.R."/>
            <person name="Schneider S.L."/>
            <person name="Sharp S."/>
            <person name="Smith T.C."/>
            <person name="Stanton J.D."/>
            <person name="Ullery H.E."/>
            <person name="Wilson R.J."/>
            <person name="Serrano M.G."/>
            <person name="Buck G."/>
            <person name="Lee V."/>
            <person name="Wang Y."/>
            <person name="Carvalho R."/>
            <person name="Voegtly L."/>
            <person name="Shi R."/>
            <person name="Duckworth R."/>
            <person name="Johnson A."/>
            <person name="Loviza R."/>
            <person name="Walstead R."/>
            <person name="Shah Z."/>
            <person name="Kiflezghi M."/>
            <person name="Wade K."/>
            <person name="Ball S.L."/>
            <person name="Bradley K.W."/>
            <person name="Asai D.J."/>
            <person name="Bowman C.A."/>
            <person name="Russell D.A."/>
            <person name="Pope W.H."/>
            <person name="Jacobs-Sera D."/>
            <person name="Hendrix R.W."/>
            <person name="Hatfull G.F."/>
        </authorList>
    </citation>
    <scope>NUCLEOTIDE SEQUENCE [LARGE SCALE GENOMIC DNA]</scope>
    <source>
        <strain evidence="4 5">DSM 27648</strain>
    </source>
</reference>
<name>A0A0K1QC69_9BACT</name>
<dbReference type="AlphaFoldDB" id="A0A0K1QC69"/>
<evidence type="ECO:0000313" key="4">
    <source>
        <dbReference type="EMBL" id="AKV03030.1"/>
    </source>
</evidence>
<evidence type="ECO:0000256" key="2">
    <source>
        <dbReference type="SAM" id="SignalP"/>
    </source>
</evidence>
<evidence type="ECO:0000259" key="3">
    <source>
        <dbReference type="Pfam" id="PF13115"/>
    </source>
</evidence>
<dbReference type="InterPro" id="IPR032693">
    <property type="entry name" value="YtkA-like_dom"/>
</dbReference>
<dbReference type="KEGG" id="llu:AKJ09_09693"/>
<proteinExistence type="predicted"/>
<dbReference type="Proteomes" id="UP000064967">
    <property type="component" value="Chromosome"/>
</dbReference>
<feature type="compositionally biased region" description="Low complexity" evidence="1">
    <location>
        <begin position="25"/>
        <end position="36"/>
    </location>
</feature>
<feature type="region of interest" description="Disordered" evidence="1">
    <location>
        <begin position="25"/>
        <end position="45"/>
    </location>
</feature>
<feature type="domain" description="YtkA-like" evidence="3">
    <location>
        <begin position="69"/>
        <end position="141"/>
    </location>
</feature>
<sequence length="163" mass="16545">MSAPLACVALLTLVGLLTLGAACSSSSEGDSTSSGGVPTSCDQDNRKDVYAQGMSKQGTSFTVRVLDATPAPPAKGTNTMTIQIVDLAGAPIDDAVVGVTPFMPDHAHGSAVKPVVTPAGSDGKYAVTSLYYPMAGLWRVTFSVTLPGSSAAQDVAFQFCLDG</sequence>
<accession>A0A0K1QC69</accession>
<dbReference type="Pfam" id="PF13115">
    <property type="entry name" value="YtkA"/>
    <property type="match status" value="1"/>
</dbReference>
<dbReference type="STRING" id="1391654.AKJ09_09693"/>
<keyword evidence="2" id="KW-0732">Signal</keyword>
<feature type="signal peptide" evidence="2">
    <location>
        <begin position="1"/>
        <end position="21"/>
    </location>
</feature>
<organism evidence="4 5">
    <name type="scientific">Labilithrix luteola</name>
    <dbReference type="NCBI Taxonomy" id="1391654"/>
    <lineage>
        <taxon>Bacteria</taxon>
        <taxon>Pseudomonadati</taxon>
        <taxon>Myxococcota</taxon>
        <taxon>Polyangia</taxon>
        <taxon>Polyangiales</taxon>
        <taxon>Labilitrichaceae</taxon>
        <taxon>Labilithrix</taxon>
    </lineage>
</organism>
<feature type="chain" id="PRO_5005467148" description="YtkA-like domain-containing protein" evidence="2">
    <location>
        <begin position="22"/>
        <end position="163"/>
    </location>
</feature>
<keyword evidence="5" id="KW-1185">Reference proteome</keyword>
<dbReference type="EMBL" id="CP012333">
    <property type="protein sequence ID" value="AKV03030.1"/>
    <property type="molecule type" value="Genomic_DNA"/>
</dbReference>
<protein>
    <recommendedName>
        <fullName evidence="3">YtkA-like domain-containing protein</fullName>
    </recommendedName>
</protein>
<evidence type="ECO:0000313" key="5">
    <source>
        <dbReference type="Proteomes" id="UP000064967"/>
    </source>
</evidence>
<dbReference type="RefSeq" id="WP_169928363.1">
    <property type="nucleotide sequence ID" value="NZ_CP012333.1"/>
</dbReference>